<dbReference type="SUPFAM" id="SSF55729">
    <property type="entry name" value="Acyl-CoA N-acyltransferases (Nat)"/>
    <property type="match status" value="1"/>
</dbReference>
<keyword evidence="3" id="KW-1185">Reference proteome</keyword>
<evidence type="ECO:0000313" key="2">
    <source>
        <dbReference type="EMBL" id="GIJ23644.1"/>
    </source>
</evidence>
<dbReference type="InterPro" id="IPR000182">
    <property type="entry name" value="GNAT_dom"/>
</dbReference>
<evidence type="ECO:0000259" key="1">
    <source>
        <dbReference type="PROSITE" id="PS51186"/>
    </source>
</evidence>
<organism evidence="2 3">
    <name type="scientific">Micromonospora lutea</name>
    <dbReference type="NCBI Taxonomy" id="419825"/>
    <lineage>
        <taxon>Bacteria</taxon>
        <taxon>Bacillati</taxon>
        <taxon>Actinomycetota</taxon>
        <taxon>Actinomycetes</taxon>
        <taxon>Micromonosporales</taxon>
        <taxon>Micromonosporaceae</taxon>
        <taxon>Micromonospora</taxon>
    </lineage>
</organism>
<gene>
    <name evidence="2" type="ORF">Vlu01_42680</name>
</gene>
<dbReference type="PANTHER" id="PTHR43610:SF1">
    <property type="entry name" value="N-ACETYLTRANSFERASE DOMAIN-CONTAINING PROTEIN"/>
    <property type="match status" value="1"/>
</dbReference>
<protein>
    <submittedName>
        <fullName evidence="2">N-acetyltransferase</fullName>
    </submittedName>
</protein>
<dbReference type="PROSITE" id="PS51186">
    <property type="entry name" value="GNAT"/>
    <property type="match status" value="1"/>
</dbReference>
<dbReference type="Proteomes" id="UP000643165">
    <property type="component" value="Unassembled WGS sequence"/>
</dbReference>
<dbReference type="EMBL" id="BOPB01000026">
    <property type="protein sequence ID" value="GIJ23644.1"/>
    <property type="molecule type" value="Genomic_DNA"/>
</dbReference>
<feature type="domain" description="N-acetyltransferase" evidence="1">
    <location>
        <begin position="17"/>
        <end position="182"/>
    </location>
</feature>
<dbReference type="InterPro" id="IPR016181">
    <property type="entry name" value="Acyl_CoA_acyltransferase"/>
</dbReference>
<dbReference type="Pfam" id="PF13302">
    <property type="entry name" value="Acetyltransf_3"/>
    <property type="match status" value="1"/>
</dbReference>
<reference evidence="2 3" key="1">
    <citation type="submission" date="2021-01" db="EMBL/GenBank/DDBJ databases">
        <title>Whole genome shotgun sequence of Verrucosispora lutea NBRC 106530.</title>
        <authorList>
            <person name="Komaki H."/>
            <person name="Tamura T."/>
        </authorList>
    </citation>
    <scope>NUCLEOTIDE SEQUENCE [LARGE SCALE GENOMIC DNA]</scope>
    <source>
        <strain evidence="2 3">NBRC 106530</strain>
    </source>
</reference>
<evidence type="ECO:0000313" key="3">
    <source>
        <dbReference type="Proteomes" id="UP000643165"/>
    </source>
</evidence>
<comment type="caution">
    <text evidence="2">The sequence shown here is derived from an EMBL/GenBank/DDBJ whole genome shotgun (WGS) entry which is preliminary data.</text>
</comment>
<dbReference type="Gene3D" id="3.40.630.30">
    <property type="match status" value="1"/>
</dbReference>
<proteinExistence type="predicted"/>
<name>A0ABQ4J0I1_9ACTN</name>
<dbReference type="PANTHER" id="PTHR43610">
    <property type="entry name" value="BLL6696 PROTEIN"/>
    <property type="match status" value="1"/>
</dbReference>
<accession>A0ABQ4J0I1</accession>
<sequence length="216" mass="23720">MPFPMTHAVGVLDGDLVRLEPLEHRHAADLAAAAEEDRRSYRFTWVPTAAEVGDYIAAQLARAAQRTLLPFAQVAKASGRAVGATAYWDPRSLPDCAAPYAVEVGFTWLAASAQRTGVNAEAKLLLFTHAFEVWKVDRVDLKTDARNTVSRNAIERTGARFEGVLRCWSRSWAPGESGLLRDSAMFSVIAQEWPACRSALQARVGRNIRPASHYLG</sequence>